<feature type="domain" description="Rho-GAP" evidence="3">
    <location>
        <begin position="890"/>
        <end position="1080"/>
    </location>
</feature>
<feature type="region of interest" description="Disordered" evidence="2">
    <location>
        <begin position="392"/>
        <end position="428"/>
    </location>
</feature>
<feature type="region of interest" description="Disordered" evidence="2">
    <location>
        <begin position="716"/>
        <end position="774"/>
    </location>
</feature>
<feature type="compositionally biased region" description="Polar residues" evidence="2">
    <location>
        <begin position="445"/>
        <end position="459"/>
    </location>
</feature>
<feature type="region of interest" description="Disordered" evidence="2">
    <location>
        <begin position="64"/>
        <end position="102"/>
    </location>
</feature>
<accession>A0A1B7TGC2</accession>
<comment type="caution">
    <text evidence="4">The sequence shown here is derived from an EMBL/GenBank/DDBJ whole genome shotgun (WGS) entry which is preliminary data.</text>
</comment>
<reference evidence="5" key="1">
    <citation type="journal article" date="2016" name="Proc. Natl. Acad. Sci. U.S.A.">
        <title>Comparative genomics of biotechnologically important yeasts.</title>
        <authorList>
            <person name="Riley R."/>
            <person name="Haridas S."/>
            <person name="Wolfe K.H."/>
            <person name="Lopes M.R."/>
            <person name="Hittinger C.T."/>
            <person name="Goeker M."/>
            <person name="Salamov A.A."/>
            <person name="Wisecaver J.H."/>
            <person name="Long T.M."/>
            <person name="Calvey C.H."/>
            <person name="Aerts A.L."/>
            <person name="Barry K.W."/>
            <person name="Choi C."/>
            <person name="Clum A."/>
            <person name="Coughlan A.Y."/>
            <person name="Deshpande S."/>
            <person name="Douglass A.P."/>
            <person name="Hanson S.J."/>
            <person name="Klenk H.-P."/>
            <person name="LaButti K.M."/>
            <person name="Lapidus A."/>
            <person name="Lindquist E.A."/>
            <person name="Lipzen A.M."/>
            <person name="Meier-Kolthoff J.P."/>
            <person name="Ohm R.A."/>
            <person name="Otillar R.P."/>
            <person name="Pangilinan J.L."/>
            <person name="Peng Y."/>
            <person name="Rokas A."/>
            <person name="Rosa C.A."/>
            <person name="Scheuner C."/>
            <person name="Sibirny A.A."/>
            <person name="Slot J.C."/>
            <person name="Stielow J.B."/>
            <person name="Sun H."/>
            <person name="Kurtzman C.P."/>
            <person name="Blackwell M."/>
            <person name="Grigoriev I.V."/>
            <person name="Jeffries T.W."/>
        </authorList>
    </citation>
    <scope>NUCLEOTIDE SEQUENCE [LARGE SCALE GENOMIC DNA]</scope>
    <source>
        <strain evidence="5">NRRL Y-1626</strain>
    </source>
</reference>
<dbReference type="GO" id="GO:0005938">
    <property type="term" value="C:cell cortex"/>
    <property type="evidence" value="ECO:0007669"/>
    <property type="project" value="UniProtKB-ARBA"/>
</dbReference>
<feature type="compositionally biased region" description="Polar residues" evidence="2">
    <location>
        <begin position="518"/>
        <end position="531"/>
    </location>
</feature>
<dbReference type="Gene3D" id="1.10.555.10">
    <property type="entry name" value="Rho GTPase activation protein"/>
    <property type="match status" value="1"/>
</dbReference>
<keyword evidence="5" id="KW-1185">Reference proteome</keyword>
<name>A0A1B7TGC2_9ASCO</name>
<feature type="compositionally biased region" description="Low complexity" evidence="2">
    <location>
        <begin position="716"/>
        <end position="734"/>
    </location>
</feature>
<dbReference type="GO" id="GO:0005096">
    <property type="term" value="F:GTPase activator activity"/>
    <property type="evidence" value="ECO:0007669"/>
    <property type="project" value="UniProtKB-KW"/>
</dbReference>
<sequence length="1080" mass="121699">MNRSSGSSNLKNSPTSDKQSTSSSSAAFINNSERKRNNDNNSVTTSFNNPVTCRHCELPITSGHAYEQPPELQSKNSRISTSDSSLNLSAHTTAENSPLIPQQGSFATKSYETLLKKQYTENMNKNNQYNNNNPFQEDEEEHEIINVEVEVNNDHSNNSTFVPMRSPKRQYNNLEKENIPDDFTLNTGSIQAPNEALHVAPALETTTTNIDESINSKSSQQAPPPPRTQPLYHSRTLSQQKNEVSLNPSLSSPTVLGNMSVKNTPTILQNGFSNTNNSTIKYSGSVRKTGNHSKKPSIDDVLASTLKNNPNSPENDLFLNKTPLKNNPVEEDFEIVEHKKYGINTNIFNTNTEEFMDNQSFYDDEDIQMALQMRNEISPHKGNTLMSSQDEYMTASNSKQDINRTHNESYSSDNHSHTNSTIDTPRKLGRSLSLKSPKKFFQSLTKSPVTDLDTTNGRKNSSEVDFPTNSPSQNGDFFVPPLPTDILTSKQQQKIEMQTGYSSRHRKTSSSGSISTSATNKMYSANPTMPLSEQTLMDGQKAKMKLNQMLKMAGKSYPNESKRIPSATSNHQRSISSSSALQRSIHSRTASLDYMNGNSSNSNNNINKRDNFENDAASGLGVKKTESDFERGSAEGFQFGGTATSSSSHNNNNNNNELNETMLQLRKLKLEIYNMENTKKILANEVESLSNQKNKLLLELSELNINIKNIQSNNNSNNNMHYNGNNSGNLSQQSFPEENYRKESVTSSIASGGSSSNNNNDTNSNNTPTTSKPRFWKSIFQSNEKNHSSNKSIDKSSIKMSSSASQPLLNTLIGSNSTNNLSLFTSNMNKHASISEEQKENSNSMPISELINIENKYNNVLQDDIDAFSKRTTISNDTTTIRDYSVIGFCKMEKHSGIPFIIRFFIDFMNNNEFFMKQEGIYRKTASKTLIEQFELSLYGKYKEFIEQSTITGLEYVKFYEMCSNIITTQKDELFLDAHLLCSCFKRFLRRLLVPVIPFTNYFDLINDNSSKIILPKEHEQTLNLIINHLKQVIKHETDNKMSKYNLALVFAPSLIRDLNNEREMLDFKERVKYIEYLLL</sequence>
<feature type="compositionally biased region" description="Low complexity" evidence="2">
    <location>
        <begin position="645"/>
        <end position="656"/>
    </location>
</feature>
<dbReference type="OrthoDB" id="19923at2759"/>
<dbReference type="GO" id="GO:0005933">
    <property type="term" value="C:cellular bud"/>
    <property type="evidence" value="ECO:0007669"/>
    <property type="project" value="UniProtKB-ARBA"/>
</dbReference>
<feature type="region of interest" description="Disordered" evidence="2">
    <location>
        <begin position="555"/>
        <end position="613"/>
    </location>
</feature>
<feature type="region of interest" description="Disordered" evidence="2">
    <location>
        <begin position="498"/>
        <end position="531"/>
    </location>
</feature>
<feature type="compositionally biased region" description="Low complexity" evidence="2">
    <location>
        <begin position="13"/>
        <end position="25"/>
    </location>
</feature>
<dbReference type="CDD" id="cd00159">
    <property type="entry name" value="RhoGAP"/>
    <property type="match status" value="1"/>
</dbReference>
<feature type="compositionally biased region" description="Polar residues" evidence="2">
    <location>
        <begin position="408"/>
        <end position="423"/>
    </location>
</feature>
<dbReference type="GO" id="GO:0007010">
    <property type="term" value="P:cytoskeleton organization"/>
    <property type="evidence" value="ECO:0007669"/>
    <property type="project" value="UniProtKB-ARBA"/>
</dbReference>
<feature type="region of interest" description="Disordered" evidence="2">
    <location>
        <begin position="1"/>
        <end position="50"/>
    </location>
</feature>
<feature type="compositionally biased region" description="Polar residues" evidence="2">
    <location>
        <begin position="1"/>
        <end position="12"/>
    </location>
</feature>
<feature type="compositionally biased region" description="Polar residues" evidence="2">
    <location>
        <begin position="207"/>
        <end position="221"/>
    </location>
</feature>
<feature type="region of interest" description="Disordered" evidence="2">
    <location>
        <begin position="445"/>
        <end position="475"/>
    </location>
</feature>
<feature type="compositionally biased region" description="Low complexity" evidence="2">
    <location>
        <begin position="571"/>
        <end position="584"/>
    </location>
</feature>
<feature type="compositionally biased region" description="Low complexity" evidence="2">
    <location>
        <begin position="596"/>
        <end position="606"/>
    </location>
</feature>
<dbReference type="Pfam" id="PF00620">
    <property type="entry name" value="RhoGAP"/>
    <property type="match status" value="1"/>
</dbReference>
<organism evidence="4 5">
    <name type="scientific">Hanseniaspora valbyensis NRRL Y-1626</name>
    <dbReference type="NCBI Taxonomy" id="766949"/>
    <lineage>
        <taxon>Eukaryota</taxon>
        <taxon>Fungi</taxon>
        <taxon>Dikarya</taxon>
        <taxon>Ascomycota</taxon>
        <taxon>Saccharomycotina</taxon>
        <taxon>Saccharomycetes</taxon>
        <taxon>Saccharomycodales</taxon>
        <taxon>Saccharomycodaceae</taxon>
        <taxon>Hanseniaspora</taxon>
    </lineage>
</organism>
<dbReference type="InterPro" id="IPR008936">
    <property type="entry name" value="Rho_GTPase_activation_prot"/>
</dbReference>
<evidence type="ECO:0000313" key="5">
    <source>
        <dbReference type="Proteomes" id="UP000092321"/>
    </source>
</evidence>
<dbReference type="SUPFAM" id="SSF48350">
    <property type="entry name" value="GTPase activation domain, GAP"/>
    <property type="match status" value="1"/>
</dbReference>
<dbReference type="InterPro" id="IPR000198">
    <property type="entry name" value="RhoGAP_dom"/>
</dbReference>
<feature type="compositionally biased region" description="Low complexity" evidence="2">
    <location>
        <begin position="745"/>
        <end position="771"/>
    </location>
</feature>
<dbReference type="AlphaFoldDB" id="A0A1B7TGC2"/>
<feature type="compositionally biased region" description="Polar residues" evidence="2">
    <location>
        <begin position="71"/>
        <end position="102"/>
    </location>
</feature>
<evidence type="ECO:0000259" key="3">
    <source>
        <dbReference type="PROSITE" id="PS50238"/>
    </source>
</evidence>
<dbReference type="EMBL" id="LXPE01000006">
    <property type="protein sequence ID" value="OBA27792.1"/>
    <property type="molecule type" value="Genomic_DNA"/>
</dbReference>
<dbReference type="GO" id="GO:0007165">
    <property type="term" value="P:signal transduction"/>
    <property type="evidence" value="ECO:0007669"/>
    <property type="project" value="InterPro"/>
</dbReference>
<feature type="region of interest" description="Disordered" evidence="2">
    <location>
        <begin position="207"/>
        <end position="232"/>
    </location>
</feature>
<evidence type="ECO:0000313" key="4">
    <source>
        <dbReference type="EMBL" id="OBA27792.1"/>
    </source>
</evidence>
<feature type="region of interest" description="Disordered" evidence="2">
    <location>
        <begin position="625"/>
        <end position="656"/>
    </location>
</feature>
<dbReference type="PANTHER" id="PTHR23176">
    <property type="entry name" value="RHO/RAC/CDC GTPASE-ACTIVATING PROTEIN"/>
    <property type="match status" value="1"/>
</dbReference>
<evidence type="ECO:0000256" key="1">
    <source>
        <dbReference type="ARBA" id="ARBA00022468"/>
    </source>
</evidence>
<evidence type="ECO:0000256" key="2">
    <source>
        <dbReference type="SAM" id="MobiDB-lite"/>
    </source>
</evidence>
<dbReference type="PROSITE" id="PS50238">
    <property type="entry name" value="RHOGAP"/>
    <property type="match status" value="1"/>
</dbReference>
<keyword evidence="1" id="KW-0343">GTPase activation</keyword>
<gene>
    <name evidence="4" type="ORF">HANVADRAFT_51914</name>
</gene>
<dbReference type="PANTHER" id="PTHR23176:SF129">
    <property type="entry name" value="RHO GTPASE ACTIVATING PROTEIN AT 16F, ISOFORM E-RELATED"/>
    <property type="match status" value="1"/>
</dbReference>
<dbReference type="Proteomes" id="UP000092321">
    <property type="component" value="Unassembled WGS sequence"/>
</dbReference>
<dbReference type="SMART" id="SM00324">
    <property type="entry name" value="RhoGAP"/>
    <property type="match status" value="1"/>
</dbReference>
<protein>
    <submittedName>
        <fullName evidence="4">RhoGAP-domain-containing protein</fullName>
    </submittedName>
</protein>
<proteinExistence type="predicted"/>
<dbReference type="InterPro" id="IPR050729">
    <property type="entry name" value="Rho-GAP"/>
</dbReference>